<dbReference type="AlphaFoldDB" id="A0A934KMQ1"/>
<sequence>MPATKKPARSTASTVFTAEEKAAMKELIKERKASGNKAEAEADCLAKIAEMPPSDRKMAERLHKLMVATAPQLGPKTWYGMPAYARDGNVVCFFQSAGKFKARYATLGFTDKANLDDGEMWPTYYALKTLTTAGEAKIAKLVKRAVTSGR</sequence>
<dbReference type="Gene3D" id="3.90.1150.200">
    <property type="match status" value="1"/>
</dbReference>
<gene>
    <name evidence="1" type="ORF">JF887_13870</name>
</gene>
<comment type="caution">
    <text evidence="1">The sequence shown here is derived from an EMBL/GenBank/DDBJ whole genome shotgun (WGS) entry which is preliminary data.</text>
</comment>
<proteinExistence type="predicted"/>
<evidence type="ECO:0000313" key="1">
    <source>
        <dbReference type="EMBL" id="MBJ7610497.1"/>
    </source>
</evidence>
<dbReference type="EMBL" id="JAEKNN010000063">
    <property type="protein sequence ID" value="MBJ7610497.1"/>
    <property type="molecule type" value="Genomic_DNA"/>
</dbReference>
<organism evidence="1 2">
    <name type="scientific">Candidatus Amunia macphersoniae</name>
    <dbReference type="NCBI Taxonomy" id="3127014"/>
    <lineage>
        <taxon>Bacteria</taxon>
        <taxon>Bacillati</taxon>
        <taxon>Candidatus Dormiibacterota</taxon>
        <taxon>Candidatus Dormibacteria</taxon>
        <taxon>Candidatus Aeolococcales</taxon>
        <taxon>Candidatus Aeolococcaceae</taxon>
        <taxon>Candidatus Amunia</taxon>
    </lineage>
</organism>
<dbReference type="SUPFAM" id="SSF159888">
    <property type="entry name" value="YdhG-like"/>
    <property type="match status" value="1"/>
</dbReference>
<protein>
    <submittedName>
        <fullName evidence="1">DUF1801 domain-containing protein</fullName>
    </submittedName>
</protein>
<name>A0A934KMQ1_9BACT</name>
<reference evidence="1 2" key="1">
    <citation type="submission" date="2020-10" db="EMBL/GenBank/DDBJ databases">
        <title>Ca. Dormibacterota MAGs.</title>
        <authorList>
            <person name="Montgomery K."/>
        </authorList>
    </citation>
    <scope>NUCLEOTIDE SEQUENCE [LARGE SCALE GENOMIC DNA]</scope>
    <source>
        <strain evidence="1">Mitchell_Peninsula_5</strain>
    </source>
</reference>
<evidence type="ECO:0000313" key="2">
    <source>
        <dbReference type="Proteomes" id="UP000614410"/>
    </source>
</evidence>
<accession>A0A934KMQ1</accession>
<dbReference type="Proteomes" id="UP000614410">
    <property type="component" value="Unassembled WGS sequence"/>
</dbReference>